<evidence type="ECO:0000313" key="24">
    <source>
        <dbReference type="Proteomes" id="UP000005207"/>
    </source>
</evidence>
<evidence type="ECO:0000256" key="6">
    <source>
        <dbReference type="ARBA" id="ARBA00022723"/>
    </source>
</evidence>
<comment type="catalytic activity">
    <reaction evidence="14 19">
        <text>ATP + H2O + phospholipidSide 1 = ADP + phosphate + phospholipidSide 2.</text>
        <dbReference type="EC" id="7.6.2.1"/>
    </reaction>
</comment>
<evidence type="ECO:0000256" key="19">
    <source>
        <dbReference type="RuleBase" id="RU362033"/>
    </source>
</evidence>
<dbReference type="FunFam" id="3.40.50.1000:FF:000001">
    <property type="entry name" value="Phospholipid-transporting ATPase IC"/>
    <property type="match status" value="1"/>
</dbReference>
<dbReference type="InterPro" id="IPR008250">
    <property type="entry name" value="ATPase_P-typ_transduc_dom_A_sf"/>
</dbReference>
<keyword evidence="11 19" id="KW-1278">Translocase</keyword>
<evidence type="ECO:0000256" key="14">
    <source>
        <dbReference type="ARBA" id="ARBA00034036"/>
    </source>
</evidence>
<dbReference type="NCBIfam" id="TIGR01652">
    <property type="entry name" value="ATPase-Plipid"/>
    <property type="match status" value="2"/>
</dbReference>
<feature type="compositionally biased region" description="Basic residues" evidence="20">
    <location>
        <begin position="478"/>
        <end position="488"/>
    </location>
</feature>
<dbReference type="InterPro" id="IPR023298">
    <property type="entry name" value="ATPase_P-typ_TM_dom_sf"/>
</dbReference>
<reference evidence="23" key="3">
    <citation type="submission" date="2025-09" db="UniProtKB">
        <authorList>
            <consortium name="Ensembl"/>
        </authorList>
    </citation>
    <scope>IDENTIFICATION</scope>
</reference>
<evidence type="ECO:0000256" key="12">
    <source>
        <dbReference type="ARBA" id="ARBA00022989"/>
    </source>
</evidence>
<evidence type="ECO:0000256" key="10">
    <source>
        <dbReference type="ARBA" id="ARBA00022842"/>
    </source>
</evidence>
<feature type="region of interest" description="Disordered" evidence="20">
    <location>
        <begin position="478"/>
        <end position="528"/>
    </location>
</feature>
<dbReference type="SFLD" id="SFLDG00002">
    <property type="entry name" value="C1.7:_P-type_atpase_like"/>
    <property type="match status" value="1"/>
</dbReference>
<evidence type="ECO:0000256" key="16">
    <source>
        <dbReference type="PIRSR" id="PIRSR606539-1"/>
    </source>
</evidence>
<evidence type="ECO:0000256" key="18">
    <source>
        <dbReference type="PIRSR" id="PIRSR606539-3"/>
    </source>
</evidence>
<dbReference type="Gene3D" id="2.70.150.10">
    <property type="entry name" value="Calcium-transporting ATPase, cytoplasmic transduction domain A"/>
    <property type="match status" value="1"/>
</dbReference>
<sequence length="1108" mass="125730">FQRMGRKNWARENELRSLESNLPYEGLEKGKQPNRYFTSNAIKTTKYSLLFFIPMNLYEQFHRLANLYFVGLVILNFIPQVNAFQPEIALIPICVILSLTAMKDAWEDFRRYQSDRKLNNMPCFIYSRKEKQFVERCWKDVRVGDFVKVVCNEIIPADLLLLYTSDPNGVCHIETANLDGETNLKQRTAVSGHPKFEPESFKGIVVCEKPNNNLNHFKGYVEKPDKQKVGAGIESLLLRGCTVRNTDHAVGFVVYAGHETKSMLNNSGPRYKRSKLERRLNIDVFFCVILLFTMCLIGALGHYLWLNAMPVVPPYLVPPTSGQLDSPSLASFYMFFTMIILLQILIPISLYVSIELVKISQIFFITNDIDLYDEETDSRIQCKALNITEDLGQIEYIFSDKTGTLTENKMVFRRCSIMGTEYPHKENDGKLFQKISRTSSSSLSHSQKTDAYLDFFLALAICNTVVVSMATSQRRRVSAQFRKPKRNRTFTEDSEEHFQPSGQTEGVRTTGLQPCSLHPPSLSDKPALTSDNLRYEAESPDEAALVYAAKAYGFTLLSRTPDSVSVKLPSGEVLDFEVLDTLTFDSNRKRMSVLVRHPITKEYVLYTKGADFAIMELLGTPYAGIGNKKNIATVTQRHLDCYAKEGLRTLCIAKKVVSEAVYKRWSVDRKKAMAAIEDRERLVMDTAVQLETNLTLLGATGIEDRLQENVPDTIQALREAGIKVWVLTGDKPETAVNIGYACGLLEDEDLVINMAAVFQITCTNILDCTLEEVRRYNADPRNVDTTLNMSLVIDGLTLDKALSPDLLDRFVALVKHCRSVLCCRVTPLQKSRVVKVIREKLKVMTLAAGDGANDVNMIQAADIGIGISGQEGMQAVMASDFAISRFKHLKKLLLVHGHWCYTRLANMIIYFFYKNVAYVNLLFWYQFFCGFSATAMIDYWLMIFFNLFFTSLPPIMFGIMDKDISAEMLLGVPELYKTGQGEGDYRFTTFWVSILDAFYQSLVCFFVPYLVYQDSDIDMFTFGTPLNTSALFIILLHLSIEIKSWTVVHWIIMLGSVALYFIVTLAYSAVCVTCNPPSNPYWILQSQMEDPMFYLICILSTVVALLPR</sequence>
<keyword evidence="9 17" id="KW-0067">ATP-binding</keyword>
<dbReference type="InterPro" id="IPR036412">
    <property type="entry name" value="HAD-like_sf"/>
</dbReference>
<dbReference type="InterPro" id="IPR006539">
    <property type="entry name" value="P-type_ATPase_IV"/>
</dbReference>
<dbReference type="AlphaFoldDB" id="A0A669ECX0"/>
<feature type="binding site" evidence="18">
    <location>
        <position position="402"/>
    </location>
    <ligand>
        <name>Mg(2+)</name>
        <dbReference type="ChEBI" id="CHEBI:18420"/>
    </ligand>
</feature>
<feature type="binding site" evidence="17">
    <location>
        <position position="584"/>
    </location>
    <ligand>
        <name>ATP</name>
        <dbReference type="ChEBI" id="CHEBI:30616"/>
    </ligand>
</feature>
<dbReference type="PROSITE" id="PS00154">
    <property type="entry name" value="ATPASE_E1_E2"/>
    <property type="match status" value="1"/>
</dbReference>
<keyword evidence="24" id="KW-1185">Reference proteome</keyword>
<evidence type="ECO:0000256" key="13">
    <source>
        <dbReference type="ARBA" id="ARBA00023136"/>
    </source>
</evidence>
<comment type="similarity">
    <text evidence="4 19">Belongs to the cation transport ATPase (P-type) (TC 3.A.3) family. Type IV subfamily.</text>
</comment>
<feature type="binding site" evidence="17">
    <location>
        <position position="608"/>
    </location>
    <ligand>
        <name>ATP</name>
        <dbReference type="ChEBI" id="CHEBI:30616"/>
    </ligand>
</feature>
<evidence type="ECO:0000256" key="20">
    <source>
        <dbReference type="SAM" id="MobiDB-lite"/>
    </source>
</evidence>
<accession>A0A669ECX0</accession>
<evidence type="ECO:0000256" key="8">
    <source>
        <dbReference type="ARBA" id="ARBA00022824"/>
    </source>
</evidence>
<dbReference type="InterPro" id="IPR018303">
    <property type="entry name" value="ATPase_P-typ_P_site"/>
</dbReference>
<dbReference type="GO" id="GO:0045332">
    <property type="term" value="P:phospholipid translocation"/>
    <property type="evidence" value="ECO:0007669"/>
    <property type="project" value="TreeGrafter"/>
</dbReference>
<feature type="binding site" evidence="18">
    <location>
        <position position="854"/>
    </location>
    <ligand>
        <name>Mg(2+)</name>
        <dbReference type="ChEBI" id="CHEBI:18420"/>
    </ligand>
</feature>
<feature type="binding site" evidence="17">
    <location>
        <position position="853"/>
    </location>
    <ligand>
        <name>ATP</name>
        <dbReference type="ChEBI" id="CHEBI:30616"/>
    </ligand>
</feature>
<feature type="active site" description="4-aspartylphosphate intermediate" evidence="16">
    <location>
        <position position="400"/>
    </location>
</feature>
<organism evidence="23 24">
    <name type="scientific">Oreochromis niloticus</name>
    <name type="common">Nile tilapia</name>
    <name type="synonym">Tilapia nilotica</name>
    <dbReference type="NCBI Taxonomy" id="8128"/>
    <lineage>
        <taxon>Eukaryota</taxon>
        <taxon>Metazoa</taxon>
        <taxon>Chordata</taxon>
        <taxon>Craniata</taxon>
        <taxon>Vertebrata</taxon>
        <taxon>Euteleostomi</taxon>
        <taxon>Actinopterygii</taxon>
        <taxon>Neopterygii</taxon>
        <taxon>Teleostei</taxon>
        <taxon>Neoteleostei</taxon>
        <taxon>Acanthomorphata</taxon>
        <taxon>Ovalentaria</taxon>
        <taxon>Cichlomorphae</taxon>
        <taxon>Cichliformes</taxon>
        <taxon>Cichlidae</taxon>
        <taxon>African cichlids</taxon>
        <taxon>Pseudocrenilabrinae</taxon>
        <taxon>Oreochromini</taxon>
        <taxon>Oreochromis</taxon>
    </lineage>
</organism>
<dbReference type="Pfam" id="PF16212">
    <property type="entry name" value="PhoLip_ATPase_C"/>
    <property type="match status" value="1"/>
</dbReference>
<comment type="cofactor">
    <cofactor evidence="1 18">
        <name>Mg(2+)</name>
        <dbReference type="ChEBI" id="CHEBI:18420"/>
    </cofactor>
</comment>
<dbReference type="Gene3D" id="3.40.1110.10">
    <property type="entry name" value="Calcium-transporting ATPase, cytoplasmic domain N"/>
    <property type="match status" value="2"/>
</dbReference>
<keyword evidence="10 18" id="KW-0460">Magnesium</keyword>
<dbReference type="GO" id="GO:0005524">
    <property type="term" value="F:ATP binding"/>
    <property type="evidence" value="ECO:0007669"/>
    <property type="project" value="UniProtKB-UniRule"/>
</dbReference>
<dbReference type="GO" id="GO:0005789">
    <property type="term" value="C:endoplasmic reticulum membrane"/>
    <property type="evidence" value="ECO:0007669"/>
    <property type="project" value="UniProtKB-SubCell"/>
</dbReference>
<feature type="binding site" evidence="17">
    <location>
        <position position="648"/>
    </location>
    <ligand>
        <name>ATP</name>
        <dbReference type="ChEBI" id="CHEBI:30616"/>
    </ligand>
</feature>
<evidence type="ECO:0000259" key="21">
    <source>
        <dbReference type="Pfam" id="PF16209"/>
    </source>
</evidence>
<comment type="catalytic activity">
    <reaction evidence="15">
        <text>a beta-D-glucosyl-(1&lt;-&gt;1')-N-acylsphing-4-enine(out) + ATP + H2O = a beta-D-glucosyl-(1&lt;-&gt;1')-N-acylsphing-4-enine(in) + ADP + phosphate + H(+)</text>
        <dbReference type="Rhea" id="RHEA:66036"/>
        <dbReference type="ChEBI" id="CHEBI:15377"/>
        <dbReference type="ChEBI" id="CHEBI:15378"/>
        <dbReference type="ChEBI" id="CHEBI:22801"/>
        <dbReference type="ChEBI" id="CHEBI:30616"/>
        <dbReference type="ChEBI" id="CHEBI:43474"/>
        <dbReference type="ChEBI" id="CHEBI:456216"/>
    </reaction>
    <physiologicalReaction direction="left-to-right" evidence="15">
        <dbReference type="Rhea" id="RHEA:66037"/>
    </physiologicalReaction>
</comment>
<dbReference type="FunFam" id="2.70.150.10:FF:000022">
    <property type="entry name" value="Phospholipid-transporting ATPase"/>
    <property type="match status" value="1"/>
</dbReference>
<feature type="binding site" evidence="17">
    <location>
        <position position="542"/>
    </location>
    <ligand>
        <name>ATP</name>
        <dbReference type="ChEBI" id="CHEBI:30616"/>
    </ligand>
</feature>
<comment type="subcellular location">
    <subcellularLocation>
        <location evidence="2">Endomembrane system</location>
        <topology evidence="2">Multi-pass membrane protein</topology>
    </subcellularLocation>
    <subcellularLocation>
        <location evidence="3">Endoplasmic reticulum membrane</location>
    </subcellularLocation>
    <subcellularLocation>
        <location evidence="19">Membrane</location>
        <topology evidence="19">Multi-pass membrane protein</topology>
    </subcellularLocation>
</comment>
<feature type="binding site" evidence="18">
    <location>
        <position position="400"/>
    </location>
    <ligand>
        <name>Mg(2+)</name>
        <dbReference type="ChEBI" id="CHEBI:18420"/>
    </ligand>
</feature>
<evidence type="ECO:0000256" key="15">
    <source>
        <dbReference type="ARBA" id="ARBA00050913"/>
    </source>
</evidence>
<evidence type="ECO:0000256" key="11">
    <source>
        <dbReference type="ARBA" id="ARBA00022967"/>
    </source>
</evidence>
<dbReference type="SFLD" id="SFLDS00003">
    <property type="entry name" value="Haloacid_Dehalogenase"/>
    <property type="match status" value="1"/>
</dbReference>
<dbReference type="GeneTree" id="ENSGT00940000159531"/>
<dbReference type="GO" id="GO:0140351">
    <property type="term" value="F:glycosylceramide flippase activity"/>
    <property type="evidence" value="ECO:0007669"/>
    <property type="project" value="UniProtKB-ARBA"/>
</dbReference>
<feature type="transmembrane region" description="Helical" evidence="19">
    <location>
        <begin position="1050"/>
        <end position="1070"/>
    </location>
</feature>
<dbReference type="Pfam" id="PF13246">
    <property type="entry name" value="Cation_ATPase"/>
    <property type="match status" value="1"/>
</dbReference>
<dbReference type="Gene3D" id="3.40.50.1000">
    <property type="entry name" value="HAD superfamily/HAD-like"/>
    <property type="match status" value="2"/>
</dbReference>
<dbReference type="FunFam" id="3.40.50.1000:FF:000130">
    <property type="entry name" value="Phospholipid-transporting ATPase"/>
    <property type="match status" value="1"/>
</dbReference>
<feature type="binding site" evidence="17">
    <location>
        <position position="730"/>
    </location>
    <ligand>
        <name>ATP</name>
        <dbReference type="ChEBI" id="CHEBI:30616"/>
    </ligand>
</feature>
<evidence type="ECO:0000256" key="5">
    <source>
        <dbReference type="ARBA" id="ARBA00022692"/>
    </source>
</evidence>
<keyword evidence="7 17" id="KW-0547">Nucleotide-binding</keyword>
<dbReference type="CDD" id="cd02073">
    <property type="entry name" value="P-type_ATPase_APLT_Dnf-like"/>
    <property type="match status" value="1"/>
</dbReference>
<reference evidence="23" key="2">
    <citation type="submission" date="2025-08" db="UniProtKB">
        <authorList>
            <consortium name="Ensembl"/>
        </authorList>
    </citation>
    <scope>IDENTIFICATION</scope>
</reference>
<dbReference type="InterPro" id="IPR001757">
    <property type="entry name" value="P_typ_ATPase"/>
</dbReference>
<dbReference type="InterPro" id="IPR023299">
    <property type="entry name" value="ATPase_P-typ_cyto_dom_N"/>
</dbReference>
<dbReference type="Ensembl" id="ENSONIT00000083544.1">
    <property type="protein sequence ID" value="ENSONIP00000068881.1"/>
    <property type="gene ID" value="ENSONIG00000012921.2"/>
</dbReference>
<feature type="binding site" evidence="17">
    <location>
        <position position="729"/>
    </location>
    <ligand>
        <name>ATP</name>
        <dbReference type="ChEBI" id="CHEBI:30616"/>
    </ligand>
</feature>
<dbReference type="PANTHER" id="PTHR24092:SF79">
    <property type="entry name" value="PHOSPHOLIPID-TRANSPORTING ATPASE VB"/>
    <property type="match status" value="1"/>
</dbReference>
<evidence type="ECO:0000256" key="4">
    <source>
        <dbReference type="ARBA" id="ARBA00008109"/>
    </source>
</evidence>
<feature type="transmembrane region" description="Helical" evidence="19">
    <location>
        <begin position="990"/>
        <end position="1012"/>
    </location>
</feature>
<feature type="transmembrane region" description="Helical" evidence="19">
    <location>
        <begin position="1019"/>
        <end position="1038"/>
    </location>
</feature>
<dbReference type="InterPro" id="IPR044492">
    <property type="entry name" value="P_typ_ATPase_HD_dom"/>
</dbReference>
<dbReference type="GO" id="GO:0000287">
    <property type="term" value="F:magnesium ion binding"/>
    <property type="evidence" value="ECO:0007669"/>
    <property type="project" value="UniProtKB-UniRule"/>
</dbReference>
<reference evidence="24" key="1">
    <citation type="submission" date="2012-01" db="EMBL/GenBank/DDBJ databases">
        <title>The Genome Sequence of Oreochromis niloticus (Nile Tilapia).</title>
        <authorList>
            <consortium name="Broad Institute Genome Assembly Team"/>
            <consortium name="Broad Institute Sequencing Platform"/>
            <person name="Di Palma F."/>
            <person name="Johnson J."/>
            <person name="Lander E.S."/>
            <person name="Lindblad-Toh K."/>
        </authorList>
    </citation>
    <scope>NUCLEOTIDE SEQUENCE [LARGE SCALE GENOMIC DNA]</scope>
</reference>
<keyword evidence="8" id="KW-0256">Endoplasmic reticulum</keyword>
<feature type="transmembrane region" description="Helical" evidence="19">
    <location>
        <begin position="1091"/>
        <end position="1107"/>
    </location>
</feature>
<feature type="binding site" evidence="17">
    <location>
        <position position="854"/>
    </location>
    <ligand>
        <name>ATP</name>
        <dbReference type="ChEBI" id="CHEBI:30616"/>
    </ligand>
</feature>
<evidence type="ECO:0000259" key="22">
    <source>
        <dbReference type="Pfam" id="PF16212"/>
    </source>
</evidence>
<feature type="transmembrane region" description="Helical" evidence="19">
    <location>
        <begin position="939"/>
        <end position="960"/>
    </location>
</feature>
<feature type="compositionally biased region" description="Polar residues" evidence="20">
    <location>
        <begin position="500"/>
        <end position="513"/>
    </location>
</feature>
<feature type="binding site" evidence="17">
    <location>
        <position position="830"/>
    </location>
    <ligand>
        <name>ATP</name>
        <dbReference type="ChEBI" id="CHEBI:30616"/>
    </ligand>
</feature>
<feature type="binding site" evidence="17">
    <location>
        <position position="824"/>
    </location>
    <ligand>
        <name>ATP</name>
        <dbReference type="ChEBI" id="CHEBI:30616"/>
    </ligand>
</feature>
<dbReference type="SFLD" id="SFLDF00027">
    <property type="entry name" value="p-type_atpase"/>
    <property type="match status" value="1"/>
</dbReference>
<dbReference type="SUPFAM" id="SSF81653">
    <property type="entry name" value="Calcium ATPase, transduction domain A"/>
    <property type="match status" value="1"/>
</dbReference>
<feature type="binding site" evidence="17">
    <location>
        <position position="402"/>
    </location>
    <ligand>
        <name>ATP</name>
        <dbReference type="ChEBI" id="CHEBI:30616"/>
    </ligand>
</feature>
<dbReference type="NCBIfam" id="TIGR01494">
    <property type="entry name" value="ATPase_P-type"/>
    <property type="match status" value="3"/>
</dbReference>
<keyword evidence="12 19" id="KW-1133">Transmembrane helix</keyword>
<dbReference type="GO" id="GO:0005886">
    <property type="term" value="C:plasma membrane"/>
    <property type="evidence" value="ECO:0007669"/>
    <property type="project" value="TreeGrafter"/>
</dbReference>
<proteinExistence type="inferred from homology"/>
<evidence type="ECO:0000256" key="9">
    <source>
        <dbReference type="ARBA" id="ARBA00022840"/>
    </source>
</evidence>
<feature type="domain" description="P-type ATPase N-terminal" evidence="21">
    <location>
        <begin position="33"/>
        <end position="88"/>
    </location>
</feature>
<feature type="domain" description="P-type ATPase C-terminal" evidence="22">
    <location>
        <begin position="876"/>
        <end position="1108"/>
    </location>
</feature>
<dbReference type="FunFam" id="3.40.1110.10:FF:000009">
    <property type="entry name" value="Phospholipid-transporting ATPase"/>
    <property type="match status" value="1"/>
</dbReference>
<dbReference type="SUPFAM" id="SSF81660">
    <property type="entry name" value="Metal cation-transporting ATPase, ATP-binding domain N"/>
    <property type="match status" value="1"/>
</dbReference>
<evidence type="ECO:0000313" key="23">
    <source>
        <dbReference type="Ensembl" id="ENSONIP00000068881.1"/>
    </source>
</evidence>
<gene>
    <name evidence="23" type="primary">ATP10B</name>
    <name evidence="23" type="synonym">atp10b</name>
</gene>
<dbReference type="GO" id="GO:1990531">
    <property type="term" value="C:phospholipid-translocating ATPase complex"/>
    <property type="evidence" value="ECO:0007669"/>
    <property type="project" value="UniProtKB-ARBA"/>
</dbReference>
<feature type="binding site" evidence="17">
    <location>
        <position position="401"/>
    </location>
    <ligand>
        <name>ATP</name>
        <dbReference type="ChEBI" id="CHEBI:30616"/>
    </ligand>
</feature>
<dbReference type="SUPFAM" id="SSF81665">
    <property type="entry name" value="Calcium ATPase, transmembrane domain M"/>
    <property type="match status" value="1"/>
</dbReference>
<feature type="transmembrane region" description="Helical" evidence="19">
    <location>
        <begin position="280"/>
        <end position="305"/>
    </location>
</feature>
<dbReference type="InterPro" id="IPR032631">
    <property type="entry name" value="P-type_ATPase_N"/>
</dbReference>
<dbReference type="Gene3D" id="1.20.1110.10">
    <property type="entry name" value="Calcium-transporting ATPase, transmembrane domain"/>
    <property type="match status" value="1"/>
</dbReference>
<feature type="transmembrane region" description="Helical" evidence="19">
    <location>
        <begin position="907"/>
        <end position="927"/>
    </location>
</feature>
<evidence type="ECO:0000256" key="7">
    <source>
        <dbReference type="ARBA" id="ARBA00022741"/>
    </source>
</evidence>
<dbReference type="InterPro" id="IPR023214">
    <property type="entry name" value="HAD_sf"/>
</dbReference>
<dbReference type="GO" id="GO:0016887">
    <property type="term" value="F:ATP hydrolysis activity"/>
    <property type="evidence" value="ECO:0007669"/>
    <property type="project" value="InterPro"/>
</dbReference>
<keyword evidence="5 19" id="KW-0812">Transmembrane</keyword>
<feature type="transmembrane region" description="Helical" evidence="19">
    <location>
        <begin position="332"/>
        <end position="354"/>
    </location>
</feature>
<keyword evidence="6 18" id="KW-0479">Metal-binding</keyword>
<dbReference type="EC" id="7.6.2.1" evidence="19"/>
<dbReference type="Proteomes" id="UP000005207">
    <property type="component" value="Linkage group LG2"/>
</dbReference>
<dbReference type="SUPFAM" id="SSF56784">
    <property type="entry name" value="HAD-like"/>
    <property type="match status" value="1"/>
</dbReference>
<evidence type="ECO:0000256" key="17">
    <source>
        <dbReference type="PIRSR" id="PIRSR606539-2"/>
    </source>
</evidence>
<protein>
    <recommendedName>
        <fullName evidence="19">Phospholipid-transporting ATPase</fullName>
        <ecNumber evidence="19">7.6.2.1</ecNumber>
    </recommendedName>
</protein>
<dbReference type="Pfam" id="PF16209">
    <property type="entry name" value="PhoLip_ATPase_N"/>
    <property type="match status" value="1"/>
</dbReference>
<keyword evidence="13 19" id="KW-0472">Membrane</keyword>
<feature type="binding site" evidence="17">
    <location>
        <position position="400"/>
    </location>
    <ligand>
        <name>ATP</name>
        <dbReference type="ChEBI" id="CHEBI:30616"/>
    </ligand>
</feature>
<evidence type="ECO:0000256" key="3">
    <source>
        <dbReference type="ARBA" id="ARBA00004586"/>
    </source>
</evidence>
<name>A0A669ECX0_ORENI</name>
<evidence type="ECO:0000256" key="1">
    <source>
        <dbReference type="ARBA" id="ARBA00001946"/>
    </source>
</evidence>
<dbReference type="PRINTS" id="PR00119">
    <property type="entry name" value="CATATPASE"/>
</dbReference>
<evidence type="ECO:0000256" key="2">
    <source>
        <dbReference type="ARBA" id="ARBA00004127"/>
    </source>
</evidence>
<feature type="binding site" evidence="17">
    <location>
        <position position="728"/>
    </location>
    <ligand>
        <name>ATP</name>
        <dbReference type="ChEBI" id="CHEBI:30616"/>
    </ligand>
</feature>
<dbReference type="InterPro" id="IPR032630">
    <property type="entry name" value="P_typ_ATPase_c"/>
</dbReference>
<dbReference type="PANTHER" id="PTHR24092">
    <property type="entry name" value="PROBABLE PHOSPHOLIPID-TRANSPORTING ATPASE"/>
    <property type="match status" value="1"/>
</dbReference>
<feature type="binding site" evidence="18">
    <location>
        <position position="850"/>
    </location>
    <ligand>
        <name>Mg(2+)</name>
        <dbReference type="ChEBI" id="CHEBI:18420"/>
    </ligand>
</feature>